<keyword evidence="6" id="KW-1185">Reference proteome</keyword>
<dbReference type="Pfam" id="PF00392">
    <property type="entry name" value="GntR"/>
    <property type="match status" value="1"/>
</dbReference>
<protein>
    <submittedName>
        <fullName evidence="5">GntR family transcriptional regulator</fullName>
    </submittedName>
</protein>
<accession>A0A3N4A7B4</accession>
<keyword evidence="1" id="KW-0805">Transcription regulation</keyword>
<dbReference type="AlphaFoldDB" id="A0A3N4A7B4"/>
<dbReference type="InterPro" id="IPR008920">
    <property type="entry name" value="TF_FadR/GntR_C"/>
</dbReference>
<dbReference type="InterPro" id="IPR036388">
    <property type="entry name" value="WH-like_DNA-bd_sf"/>
</dbReference>
<dbReference type="CDD" id="cd07377">
    <property type="entry name" value="WHTH_GntR"/>
    <property type="match status" value="1"/>
</dbReference>
<dbReference type="InterPro" id="IPR011711">
    <property type="entry name" value="GntR_C"/>
</dbReference>
<dbReference type="SUPFAM" id="SSF48008">
    <property type="entry name" value="GntR ligand-binding domain-like"/>
    <property type="match status" value="1"/>
</dbReference>
<dbReference type="PANTHER" id="PTHR43537:SF45">
    <property type="entry name" value="GNTR FAMILY REGULATORY PROTEIN"/>
    <property type="match status" value="1"/>
</dbReference>
<keyword evidence="2" id="KW-0238">DNA-binding</keyword>
<evidence type="ECO:0000256" key="2">
    <source>
        <dbReference type="ARBA" id="ARBA00023125"/>
    </source>
</evidence>
<dbReference type="InterPro" id="IPR036390">
    <property type="entry name" value="WH_DNA-bd_sf"/>
</dbReference>
<dbReference type="OrthoDB" id="3864082at2"/>
<comment type="caution">
    <text evidence="5">The sequence shown here is derived from an EMBL/GenBank/DDBJ whole genome shotgun (WGS) entry which is preliminary data.</text>
</comment>
<keyword evidence="3" id="KW-0804">Transcription</keyword>
<name>A0A3N4A7B4_9MICC</name>
<dbReference type="Proteomes" id="UP000270616">
    <property type="component" value="Unassembled WGS sequence"/>
</dbReference>
<reference evidence="5 6" key="1">
    <citation type="submission" date="2018-10" db="EMBL/GenBank/DDBJ databases">
        <title>Kocuria sp. M5W7-7, whole genome shotgun sequence.</title>
        <authorList>
            <person name="Tuo L."/>
        </authorList>
    </citation>
    <scope>NUCLEOTIDE SEQUENCE [LARGE SCALE GENOMIC DNA]</scope>
    <source>
        <strain evidence="5 6">M5W7-7</strain>
    </source>
</reference>
<dbReference type="Gene3D" id="1.10.10.10">
    <property type="entry name" value="Winged helix-like DNA-binding domain superfamily/Winged helix DNA-binding domain"/>
    <property type="match status" value="1"/>
</dbReference>
<dbReference type="Pfam" id="PF07729">
    <property type="entry name" value="FCD"/>
    <property type="match status" value="1"/>
</dbReference>
<evidence type="ECO:0000259" key="4">
    <source>
        <dbReference type="PROSITE" id="PS50949"/>
    </source>
</evidence>
<sequence length="215" mass="23612">MPTPTAPLRDQVAASLRHALIVGDFEPGEVLSAPGLAAEFGVSATPVREAMLDLAQEGHVSPIRYKGYRVTDVSAETRRQVIQLRTLIEIPLMGDVAERGVADELLERCRGLAEQSVVAAVDGDLIRFIELDMDLHLSLLEQAGNDIAVKHVRSLRSTTRLTGLKALAEQQQLEFTAREHVELVEAVAVQDRDRTEEIMRRHLGHVAGVWAGKSE</sequence>
<dbReference type="PANTHER" id="PTHR43537">
    <property type="entry name" value="TRANSCRIPTIONAL REGULATOR, GNTR FAMILY"/>
    <property type="match status" value="1"/>
</dbReference>
<organism evidence="5 6">
    <name type="scientific">Kocuria soli</name>
    <dbReference type="NCBI Taxonomy" id="2485125"/>
    <lineage>
        <taxon>Bacteria</taxon>
        <taxon>Bacillati</taxon>
        <taxon>Actinomycetota</taxon>
        <taxon>Actinomycetes</taxon>
        <taxon>Micrococcales</taxon>
        <taxon>Micrococcaceae</taxon>
        <taxon>Kocuria</taxon>
    </lineage>
</organism>
<evidence type="ECO:0000256" key="3">
    <source>
        <dbReference type="ARBA" id="ARBA00023163"/>
    </source>
</evidence>
<dbReference type="EMBL" id="RKMF01000002">
    <property type="protein sequence ID" value="ROZ64809.1"/>
    <property type="molecule type" value="Genomic_DNA"/>
</dbReference>
<evidence type="ECO:0000313" key="5">
    <source>
        <dbReference type="EMBL" id="ROZ64809.1"/>
    </source>
</evidence>
<dbReference type="GO" id="GO:0003700">
    <property type="term" value="F:DNA-binding transcription factor activity"/>
    <property type="evidence" value="ECO:0007669"/>
    <property type="project" value="InterPro"/>
</dbReference>
<gene>
    <name evidence="5" type="ORF">EDL96_02295</name>
</gene>
<proteinExistence type="predicted"/>
<evidence type="ECO:0000256" key="1">
    <source>
        <dbReference type="ARBA" id="ARBA00023015"/>
    </source>
</evidence>
<evidence type="ECO:0000313" key="6">
    <source>
        <dbReference type="Proteomes" id="UP000270616"/>
    </source>
</evidence>
<dbReference type="InterPro" id="IPR000524">
    <property type="entry name" value="Tscrpt_reg_HTH_GntR"/>
</dbReference>
<dbReference type="PROSITE" id="PS50949">
    <property type="entry name" value="HTH_GNTR"/>
    <property type="match status" value="1"/>
</dbReference>
<dbReference type="SUPFAM" id="SSF46785">
    <property type="entry name" value="Winged helix' DNA-binding domain"/>
    <property type="match status" value="1"/>
</dbReference>
<feature type="domain" description="HTH gntR-type" evidence="4">
    <location>
        <begin position="6"/>
        <end position="73"/>
    </location>
</feature>
<dbReference type="SMART" id="SM00345">
    <property type="entry name" value="HTH_GNTR"/>
    <property type="match status" value="1"/>
</dbReference>
<dbReference type="SMART" id="SM00895">
    <property type="entry name" value="FCD"/>
    <property type="match status" value="1"/>
</dbReference>
<dbReference type="Gene3D" id="1.20.120.530">
    <property type="entry name" value="GntR ligand-binding domain-like"/>
    <property type="match status" value="1"/>
</dbReference>
<dbReference type="GO" id="GO:0003677">
    <property type="term" value="F:DNA binding"/>
    <property type="evidence" value="ECO:0007669"/>
    <property type="project" value="UniProtKB-KW"/>
</dbReference>